<protein>
    <recommendedName>
        <fullName evidence="1">NADP-dependent oxidoreductase domain-containing protein</fullName>
    </recommendedName>
</protein>
<reference evidence="2" key="1">
    <citation type="submission" date="2020-11" db="EMBL/GenBank/DDBJ databases">
        <authorList>
            <person name="Tran Van P."/>
        </authorList>
    </citation>
    <scope>NUCLEOTIDE SEQUENCE</scope>
</reference>
<gene>
    <name evidence="2" type="ORF">ONB1V03_LOCUS4144</name>
</gene>
<organism evidence="2">
    <name type="scientific">Oppiella nova</name>
    <dbReference type="NCBI Taxonomy" id="334625"/>
    <lineage>
        <taxon>Eukaryota</taxon>
        <taxon>Metazoa</taxon>
        <taxon>Ecdysozoa</taxon>
        <taxon>Arthropoda</taxon>
        <taxon>Chelicerata</taxon>
        <taxon>Arachnida</taxon>
        <taxon>Acari</taxon>
        <taxon>Acariformes</taxon>
        <taxon>Sarcoptiformes</taxon>
        <taxon>Oribatida</taxon>
        <taxon>Brachypylina</taxon>
        <taxon>Oppioidea</taxon>
        <taxon>Oppiidae</taxon>
        <taxon>Oppiella</taxon>
    </lineage>
</organism>
<evidence type="ECO:0000313" key="3">
    <source>
        <dbReference type="Proteomes" id="UP000728032"/>
    </source>
</evidence>
<dbReference type="GO" id="GO:0010349">
    <property type="term" value="F:L-galactose dehydrogenase activity"/>
    <property type="evidence" value="ECO:0007669"/>
    <property type="project" value="InterPro"/>
</dbReference>
<dbReference type="PANTHER" id="PTHR42686">
    <property type="entry name" value="GH17980P-RELATED"/>
    <property type="match status" value="1"/>
</dbReference>
<dbReference type="InterPro" id="IPR036812">
    <property type="entry name" value="NAD(P)_OxRdtase_dom_sf"/>
</dbReference>
<dbReference type="Pfam" id="PF00248">
    <property type="entry name" value="Aldo_ket_red"/>
    <property type="match status" value="1"/>
</dbReference>
<dbReference type="PANTHER" id="PTHR42686:SF1">
    <property type="entry name" value="GH17980P-RELATED"/>
    <property type="match status" value="1"/>
</dbReference>
<dbReference type="CDD" id="cd19163">
    <property type="entry name" value="AKR_galDH"/>
    <property type="match status" value="1"/>
</dbReference>
<dbReference type="Gene3D" id="3.20.20.100">
    <property type="entry name" value="NADP-dependent oxidoreductase domain"/>
    <property type="match status" value="1"/>
</dbReference>
<keyword evidence="3" id="KW-1185">Reference proteome</keyword>
<dbReference type="GO" id="GO:0005829">
    <property type="term" value="C:cytosol"/>
    <property type="evidence" value="ECO:0007669"/>
    <property type="project" value="TreeGrafter"/>
</dbReference>
<dbReference type="SUPFAM" id="SSF51430">
    <property type="entry name" value="NAD(P)-linked oxidoreductase"/>
    <property type="match status" value="1"/>
</dbReference>
<proteinExistence type="predicted"/>
<sequence>MSPFPPTFIAEWTDRRTSEQLEYRRLGQTDMMVSTLSLGGAHVVKDLVFSADGSQLLSGYESVVQSIRRTVQSGINFIDTSPFYGCGKAELVLGKALEGIPRNAYYLATKVGRKPDCTFDYSSQWVVQSFESSLKKLGVDYLDLIHVHDVEYCDSIDIIINETLPALDRLRQQKKVKYIGITGYPLHTLKEIIERSAVKLDVVLSYCRITPFDQTLLQFLPFFKSKNLGVINAAILGMGLLTPGNNVPYWHAAPTPIRQACTQAINYCNDRNVNIAKLSVYYALQHKGIDTHLIGMEDENALNANLDVMVNGLNDREKEVLNEIVVNIFAKLHVHHWEGLELSRYRADRKEFQEFLLRGK</sequence>
<dbReference type="InterPro" id="IPR023210">
    <property type="entry name" value="NADP_OxRdtase_dom"/>
</dbReference>
<dbReference type="Proteomes" id="UP000728032">
    <property type="component" value="Unassembled WGS sequence"/>
</dbReference>
<dbReference type="EMBL" id="CAJPVJ010001368">
    <property type="protein sequence ID" value="CAG2164593.1"/>
    <property type="molecule type" value="Genomic_DNA"/>
</dbReference>
<evidence type="ECO:0000313" key="2">
    <source>
        <dbReference type="EMBL" id="CAD7643461.1"/>
    </source>
</evidence>
<feature type="domain" description="NADP-dependent oxidoreductase" evidence="1">
    <location>
        <begin position="61"/>
        <end position="323"/>
    </location>
</feature>
<evidence type="ECO:0000259" key="1">
    <source>
        <dbReference type="Pfam" id="PF00248"/>
    </source>
</evidence>
<dbReference type="InterPro" id="IPR020471">
    <property type="entry name" value="AKR"/>
</dbReference>
<dbReference type="EMBL" id="OC916193">
    <property type="protein sequence ID" value="CAD7643461.1"/>
    <property type="molecule type" value="Genomic_DNA"/>
</dbReference>
<name>A0A7R9QFA0_9ACAR</name>
<dbReference type="InterPro" id="IPR044479">
    <property type="entry name" value="LGALDH-like"/>
</dbReference>
<dbReference type="OrthoDB" id="6483002at2759"/>
<accession>A0A7R9QFA0</accession>
<dbReference type="AlphaFoldDB" id="A0A7R9QFA0"/>